<dbReference type="PANTHER" id="PTHR40260">
    <property type="entry name" value="BLR8190 PROTEIN"/>
    <property type="match status" value="1"/>
</dbReference>
<dbReference type="InterPro" id="IPR011008">
    <property type="entry name" value="Dimeric_a/b-barrel"/>
</dbReference>
<reference evidence="2" key="1">
    <citation type="submission" date="2017-03" db="EMBL/GenBank/DDBJ databases">
        <authorList>
            <person name="Lund M.B."/>
        </authorList>
    </citation>
    <scope>NUCLEOTIDE SEQUENCE [LARGE SCALE GENOMIC DNA]</scope>
</reference>
<accession>A0A2A6FQP3</accession>
<dbReference type="GO" id="GO:0016491">
    <property type="term" value="F:oxidoreductase activity"/>
    <property type="evidence" value="ECO:0007669"/>
    <property type="project" value="InterPro"/>
</dbReference>
<sequence>MYSVTIIYGKPTDPDAFDRYYRDVHIPIAKKMKGLSGWTLSWMDRSNPHAHLVVILSAPSKSVMDDIFASDEGLATSKDLDNFVTGGVQFLFGETEMVTIS</sequence>
<evidence type="ECO:0000313" key="1">
    <source>
        <dbReference type="EMBL" id="PDQ34916.1"/>
    </source>
</evidence>
<gene>
    <name evidence="1" type="ORF">B5766_09155</name>
</gene>
<protein>
    <submittedName>
        <fullName evidence="1">Uncharacterized protein</fullName>
    </submittedName>
</protein>
<dbReference type="Proteomes" id="UP000219994">
    <property type="component" value="Unassembled WGS sequence"/>
</dbReference>
<evidence type="ECO:0000313" key="2">
    <source>
        <dbReference type="Proteomes" id="UP000219994"/>
    </source>
</evidence>
<comment type="caution">
    <text evidence="1">The sequence shown here is derived from an EMBL/GenBank/DDBJ whole genome shotgun (WGS) entry which is preliminary data.</text>
</comment>
<dbReference type="PANTHER" id="PTHR40260:SF2">
    <property type="entry name" value="BLR8190 PROTEIN"/>
    <property type="match status" value="1"/>
</dbReference>
<dbReference type="AlphaFoldDB" id="A0A2A6FQP3"/>
<dbReference type="Gene3D" id="3.30.70.100">
    <property type="match status" value="1"/>
</dbReference>
<dbReference type="NCBIfam" id="TIGR02118">
    <property type="entry name" value="EthD family reductase"/>
    <property type="match status" value="1"/>
</dbReference>
<organism evidence="1 2">
    <name type="scientific">Candidatus Lumbricidiphila eiseniae</name>
    <dbReference type="NCBI Taxonomy" id="1969409"/>
    <lineage>
        <taxon>Bacteria</taxon>
        <taxon>Bacillati</taxon>
        <taxon>Actinomycetota</taxon>
        <taxon>Actinomycetes</taxon>
        <taxon>Micrococcales</taxon>
        <taxon>Microbacteriaceae</taxon>
        <taxon>Candidatus Lumbricidiphila</taxon>
    </lineage>
</organism>
<name>A0A2A6FQP3_9MICO</name>
<dbReference type="SUPFAM" id="SSF54909">
    <property type="entry name" value="Dimeric alpha+beta barrel"/>
    <property type="match status" value="1"/>
</dbReference>
<proteinExistence type="predicted"/>
<dbReference type="EMBL" id="NAEP01000044">
    <property type="protein sequence ID" value="PDQ34916.1"/>
    <property type="molecule type" value="Genomic_DNA"/>
</dbReference>
<dbReference type="InterPro" id="IPR009799">
    <property type="entry name" value="EthD_dom"/>
</dbReference>